<dbReference type="Gene3D" id="3.40.50.2000">
    <property type="entry name" value="Glycogen Phosphorylase B"/>
    <property type="match status" value="2"/>
</dbReference>
<dbReference type="InterPro" id="IPR028098">
    <property type="entry name" value="Glyco_trans_4-like_N"/>
</dbReference>
<dbReference type="SUPFAM" id="SSF53756">
    <property type="entry name" value="UDP-Glycosyltransferase/glycogen phosphorylase"/>
    <property type="match status" value="1"/>
</dbReference>
<keyword evidence="6" id="KW-1185">Reference proteome</keyword>
<evidence type="ECO:0000259" key="3">
    <source>
        <dbReference type="Pfam" id="PF00534"/>
    </source>
</evidence>
<dbReference type="RefSeq" id="WP_232400554.1">
    <property type="nucleotide sequence ID" value="NZ_CP102173.1"/>
</dbReference>
<organism evidence="5 6">
    <name type="scientific">Aeromicrobium wangtongii</name>
    <dbReference type="NCBI Taxonomy" id="2969247"/>
    <lineage>
        <taxon>Bacteria</taxon>
        <taxon>Bacillati</taxon>
        <taxon>Actinomycetota</taxon>
        <taxon>Actinomycetes</taxon>
        <taxon>Propionibacteriales</taxon>
        <taxon>Nocardioidaceae</taxon>
        <taxon>Aeromicrobium</taxon>
    </lineage>
</organism>
<name>A0ABY5M4Y7_9ACTN</name>
<dbReference type="EMBL" id="CP102173">
    <property type="protein sequence ID" value="UUP13230.1"/>
    <property type="molecule type" value="Genomic_DNA"/>
</dbReference>
<evidence type="ECO:0000313" key="6">
    <source>
        <dbReference type="Proteomes" id="UP001316184"/>
    </source>
</evidence>
<dbReference type="Pfam" id="PF13439">
    <property type="entry name" value="Glyco_transf_4"/>
    <property type="match status" value="1"/>
</dbReference>
<feature type="domain" description="Glycosyltransferase subfamily 4-like N-terminal" evidence="4">
    <location>
        <begin position="19"/>
        <end position="175"/>
    </location>
</feature>
<sequence>MRVCLIASSRFPVREPYQGGLEAHTATLAAALIARGHHVSLFAAPGSDPRLNVEELEVDTFEPSAAARQDVGSPPRMWMQEHHAYLRLMLELIATGAERFDVIHNNSLHHLPVAMARALAVPMISSLHTPPLAWLESAMSLAGDEVTFTAVSDHTARAWSHAVDARVIRNGVDTQCWSPGPGGPRAVWTGRLVPEKAPHLAIRAARAAGIDLVLAGARLDPGYFDREVAPLLDRHVEYAGHLSSHELGELVGGSAVAIVSPTWDEPYGLVAAEAMSCGTPVAAFARGAMPEIVAPVGGTLAVPGDVQSLADAVRSAGRLDRGRVRAHAVDRLGIDPMVDGYERVYEQVGGEAA</sequence>
<protein>
    <submittedName>
        <fullName evidence="5">Glycosyltransferase</fullName>
        <ecNumber evidence="5">2.4.-.-</ecNumber>
    </submittedName>
</protein>
<dbReference type="Pfam" id="PF00534">
    <property type="entry name" value="Glycos_transf_1"/>
    <property type="match status" value="1"/>
</dbReference>
<dbReference type="GO" id="GO:0016757">
    <property type="term" value="F:glycosyltransferase activity"/>
    <property type="evidence" value="ECO:0007669"/>
    <property type="project" value="UniProtKB-KW"/>
</dbReference>
<evidence type="ECO:0000313" key="5">
    <source>
        <dbReference type="EMBL" id="UUP13230.1"/>
    </source>
</evidence>
<accession>A0ABY5M4Y7</accession>
<feature type="domain" description="Glycosyl transferase family 1" evidence="3">
    <location>
        <begin position="187"/>
        <end position="316"/>
    </location>
</feature>
<dbReference type="EC" id="2.4.-.-" evidence="5"/>
<keyword evidence="1 5" id="KW-0328">Glycosyltransferase</keyword>
<dbReference type="PANTHER" id="PTHR45947:SF3">
    <property type="entry name" value="SULFOQUINOVOSYL TRANSFERASE SQD2"/>
    <property type="match status" value="1"/>
</dbReference>
<evidence type="ECO:0000256" key="2">
    <source>
        <dbReference type="ARBA" id="ARBA00022679"/>
    </source>
</evidence>
<dbReference type="PANTHER" id="PTHR45947">
    <property type="entry name" value="SULFOQUINOVOSYL TRANSFERASE SQD2"/>
    <property type="match status" value="1"/>
</dbReference>
<keyword evidence="2 5" id="KW-0808">Transferase</keyword>
<reference evidence="5 6" key="1">
    <citation type="submission" date="2022-08" db="EMBL/GenBank/DDBJ databases">
        <title>novel species in genus Aeromicrobium.</title>
        <authorList>
            <person name="Ye L."/>
        </authorList>
    </citation>
    <scope>NUCLEOTIDE SEQUENCE [LARGE SCALE GENOMIC DNA]</scope>
    <source>
        <strain evidence="6">zg-Y1379</strain>
    </source>
</reference>
<gene>
    <name evidence="5" type="ORF">NQV15_15450</name>
</gene>
<dbReference type="Proteomes" id="UP001316184">
    <property type="component" value="Chromosome"/>
</dbReference>
<dbReference type="InterPro" id="IPR001296">
    <property type="entry name" value="Glyco_trans_1"/>
</dbReference>
<evidence type="ECO:0000259" key="4">
    <source>
        <dbReference type="Pfam" id="PF13439"/>
    </source>
</evidence>
<proteinExistence type="predicted"/>
<evidence type="ECO:0000256" key="1">
    <source>
        <dbReference type="ARBA" id="ARBA00022676"/>
    </source>
</evidence>
<dbReference type="InterPro" id="IPR050194">
    <property type="entry name" value="Glycosyltransferase_grp1"/>
</dbReference>